<dbReference type="RefSeq" id="WP_263335971.1">
    <property type="nucleotide sequence ID" value="NZ_JAGSYH010000003.1"/>
</dbReference>
<accession>A0ABW1EEL0</accession>
<comment type="caution">
    <text evidence="4">The sequence shown here is derived from an EMBL/GenBank/DDBJ whole genome shotgun (WGS) entry which is preliminary data.</text>
</comment>
<gene>
    <name evidence="4" type="primary">mce</name>
    <name evidence="4" type="ORF">ACFPT7_09550</name>
</gene>
<dbReference type="InterPro" id="IPR029068">
    <property type="entry name" value="Glyas_Bleomycin-R_OHBP_Dase"/>
</dbReference>
<dbReference type="PANTHER" id="PTHR43048">
    <property type="entry name" value="METHYLMALONYL-COA EPIMERASE"/>
    <property type="match status" value="1"/>
</dbReference>
<dbReference type="PANTHER" id="PTHR43048:SF3">
    <property type="entry name" value="METHYLMALONYL-COA EPIMERASE, MITOCHONDRIAL"/>
    <property type="match status" value="1"/>
</dbReference>
<dbReference type="Gene3D" id="3.10.180.10">
    <property type="entry name" value="2,3-Dihydroxybiphenyl 1,2-Dioxygenase, domain 1"/>
    <property type="match status" value="1"/>
</dbReference>
<evidence type="ECO:0000313" key="4">
    <source>
        <dbReference type="EMBL" id="MFC5862533.1"/>
    </source>
</evidence>
<dbReference type="InterPro" id="IPR051785">
    <property type="entry name" value="MMCE/EMCE_epimerase"/>
</dbReference>
<evidence type="ECO:0000313" key="5">
    <source>
        <dbReference type="Proteomes" id="UP001596091"/>
    </source>
</evidence>
<dbReference type="EC" id="5.1.99.1" evidence="4"/>
<dbReference type="Proteomes" id="UP001596091">
    <property type="component" value="Unassembled WGS sequence"/>
</dbReference>
<sequence length="227" mass="23940">MSDRNQKTEMQTARAGVEQLFASMRAGDSRSLARAISLVEDGAPGSTGMLSLCNDGLRNGPRALHVGITGPAGAGKTIETMPVKQKPGIEQSNSAPVLDHLGIAVRSLSAACAMYEALGVSISSVEEIAHEQVRVAMLATGQSRIELLESTTEDSVIGRYIAKRGEGLHHIALRVANLEETVKRLRQTGVKLVSDTIQIGAGGHRYVFIHPASANGVLLELVDGGSH</sequence>
<dbReference type="PROSITE" id="PS51819">
    <property type="entry name" value="VOC"/>
    <property type="match status" value="1"/>
</dbReference>
<evidence type="ECO:0000259" key="3">
    <source>
        <dbReference type="PROSITE" id="PS51819"/>
    </source>
</evidence>
<feature type="domain" description="VOC" evidence="3">
    <location>
        <begin position="97"/>
        <end position="224"/>
    </location>
</feature>
<dbReference type="Pfam" id="PF13669">
    <property type="entry name" value="Glyoxalase_4"/>
    <property type="match status" value="1"/>
</dbReference>
<dbReference type="InterPro" id="IPR037523">
    <property type="entry name" value="VOC_core"/>
</dbReference>
<dbReference type="InterPro" id="IPR017515">
    <property type="entry name" value="MeMalonyl-CoA_epimerase"/>
</dbReference>
<dbReference type="EMBL" id="JBHSPH010000002">
    <property type="protein sequence ID" value="MFC5862533.1"/>
    <property type="molecule type" value="Genomic_DNA"/>
</dbReference>
<keyword evidence="5" id="KW-1185">Reference proteome</keyword>
<organism evidence="4 5">
    <name type="scientific">Acidicapsa dinghuensis</name>
    <dbReference type="NCBI Taxonomy" id="2218256"/>
    <lineage>
        <taxon>Bacteria</taxon>
        <taxon>Pseudomonadati</taxon>
        <taxon>Acidobacteriota</taxon>
        <taxon>Terriglobia</taxon>
        <taxon>Terriglobales</taxon>
        <taxon>Acidobacteriaceae</taxon>
        <taxon>Acidicapsa</taxon>
    </lineage>
</organism>
<reference evidence="5" key="1">
    <citation type="journal article" date="2019" name="Int. J. Syst. Evol. Microbiol.">
        <title>The Global Catalogue of Microorganisms (GCM) 10K type strain sequencing project: providing services to taxonomists for standard genome sequencing and annotation.</title>
        <authorList>
            <consortium name="The Broad Institute Genomics Platform"/>
            <consortium name="The Broad Institute Genome Sequencing Center for Infectious Disease"/>
            <person name="Wu L."/>
            <person name="Ma J."/>
        </authorList>
    </citation>
    <scope>NUCLEOTIDE SEQUENCE [LARGE SCALE GENOMIC DNA]</scope>
    <source>
        <strain evidence="5">JCM 4087</strain>
    </source>
</reference>
<name>A0ABW1EEL0_9BACT</name>
<keyword evidence="4" id="KW-0413">Isomerase</keyword>
<dbReference type="SUPFAM" id="SSF52540">
    <property type="entry name" value="P-loop containing nucleoside triphosphate hydrolases"/>
    <property type="match status" value="1"/>
</dbReference>
<protein>
    <submittedName>
        <fullName evidence="4">Methylmalonyl-CoA epimerase</fullName>
        <ecNumber evidence="4">5.1.99.1</ecNumber>
    </submittedName>
</protein>
<evidence type="ECO:0000256" key="1">
    <source>
        <dbReference type="ARBA" id="ARBA00009308"/>
    </source>
</evidence>
<comment type="similarity">
    <text evidence="1">Belongs to the methylmalonyl-CoA epimerase family.</text>
</comment>
<proteinExistence type="inferred from homology"/>
<evidence type="ECO:0000256" key="2">
    <source>
        <dbReference type="ARBA" id="ARBA00022723"/>
    </source>
</evidence>
<dbReference type="InterPro" id="IPR027417">
    <property type="entry name" value="P-loop_NTPase"/>
</dbReference>
<dbReference type="GO" id="GO:0004493">
    <property type="term" value="F:methylmalonyl-CoA epimerase activity"/>
    <property type="evidence" value="ECO:0007669"/>
    <property type="project" value="UniProtKB-EC"/>
</dbReference>
<dbReference type="NCBIfam" id="TIGR03081">
    <property type="entry name" value="metmalonyl_epim"/>
    <property type="match status" value="1"/>
</dbReference>
<dbReference type="CDD" id="cd07249">
    <property type="entry name" value="MMCE"/>
    <property type="match status" value="1"/>
</dbReference>
<dbReference type="SUPFAM" id="SSF54593">
    <property type="entry name" value="Glyoxalase/Bleomycin resistance protein/Dihydroxybiphenyl dioxygenase"/>
    <property type="match status" value="1"/>
</dbReference>
<keyword evidence="2" id="KW-0479">Metal-binding</keyword>